<dbReference type="Gene3D" id="3.20.20.80">
    <property type="entry name" value="Glycosidases"/>
    <property type="match status" value="1"/>
</dbReference>
<dbReference type="EMBL" id="MLJW01000305">
    <property type="protein sequence ID" value="OIQ90066.1"/>
    <property type="molecule type" value="Genomic_DNA"/>
</dbReference>
<dbReference type="Pfam" id="PF12904">
    <property type="entry name" value="Collagen_bind_2"/>
    <property type="match status" value="1"/>
</dbReference>
<evidence type="ECO:0000259" key="2">
    <source>
        <dbReference type="Pfam" id="PF13204"/>
    </source>
</evidence>
<feature type="domain" description="Apiosidase-like catalytic" evidence="2">
    <location>
        <begin position="50"/>
        <end position="384"/>
    </location>
</feature>
<dbReference type="InterPro" id="IPR017853">
    <property type="entry name" value="GH"/>
</dbReference>
<dbReference type="AlphaFoldDB" id="A0A1J5R3P0"/>
<evidence type="ECO:0000313" key="3">
    <source>
        <dbReference type="EMBL" id="OIQ90066.1"/>
    </source>
</evidence>
<dbReference type="SUPFAM" id="SSF51445">
    <property type="entry name" value="(Trans)glycosidases"/>
    <property type="match status" value="1"/>
</dbReference>
<dbReference type="InterPro" id="IPR025277">
    <property type="entry name" value="Apiosidase-like_cat_dom"/>
</dbReference>
<dbReference type="InterPro" id="IPR024749">
    <property type="entry name" value="Collagen-bd_put"/>
</dbReference>
<reference evidence="3" key="1">
    <citation type="submission" date="2016-10" db="EMBL/GenBank/DDBJ databases">
        <title>Sequence of Gallionella enrichment culture.</title>
        <authorList>
            <person name="Poehlein A."/>
            <person name="Muehling M."/>
            <person name="Daniel R."/>
        </authorList>
    </citation>
    <scope>NUCLEOTIDE SEQUENCE</scope>
</reference>
<evidence type="ECO:0000259" key="1">
    <source>
        <dbReference type="Pfam" id="PF12904"/>
    </source>
</evidence>
<dbReference type="PANTHER" id="PTHR37836:SF3">
    <property type="entry name" value="ENDOGLUCANASE"/>
    <property type="match status" value="1"/>
</dbReference>
<comment type="caution">
    <text evidence="3">The sequence shown here is derived from an EMBL/GenBank/DDBJ whole genome shotgun (WGS) entry which is preliminary data.</text>
</comment>
<sequence>MFHTMPPLVRLLLTSPIALAMALPVVAQCASSPSNLPWLLHGRIQVSKANPHYLEYQDGTRFWWFADTAWELPHRTTREQVDLYLANRAKLGFNVIQAVALGEFLKGKDTNAYGYKPLVDWNPLKPDLSTPENYWTHLDYIVEAARKRGLYIALLPTWGEWVIPREGKPLFNTPEQAYGYGNFIGARYRNAPNIIWILGGDRLPDERPNGIELWRAMAKGIADGVNGTYSLNGKTDYSTTLMTYHCFESSSKWFHNDPWIDFDTWGSYHAEFNNTRAFEQARHDWNLPSPRPFLDSEPCYEDALVNYAIPGNGHFKAVDVRIAAYWSVFSGACGFTYGADAIWQFADAEDPPLTKVTRDTWYNALAYDGARQVIYLKNLLLSRPSDHLRPDQSLILKGAGEPAHSTVVLRGDSHLFAYIPTGNDLTLKLGVLTGKTLKASWFNPRTGTSQEIGLIPNEGEHTFQVPPMSSELTWLRTGRGCDWVLVLDDDAKGYPAPGEAK</sequence>
<organism evidence="3">
    <name type="scientific">mine drainage metagenome</name>
    <dbReference type="NCBI Taxonomy" id="410659"/>
    <lineage>
        <taxon>unclassified sequences</taxon>
        <taxon>metagenomes</taxon>
        <taxon>ecological metagenomes</taxon>
    </lineage>
</organism>
<name>A0A1J5R3P0_9ZZZZ</name>
<proteinExistence type="predicted"/>
<dbReference type="Pfam" id="PF13204">
    <property type="entry name" value="Apiosidase"/>
    <property type="match status" value="1"/>
</dbReference>
<accession>A0A1J5R3P0</accession>
<gene>
    <name evidence="3" type="ORF">GALL_280210</name>
</gene>
<feature type="domain" description="Putative collagen-binding" evidence="1">
    <location>
        <begin position="390"/>
        <end position="488"/>
    </location>
</feature>
<dbReference type="PANTHER" id="PTHR37836">
    <property type="entry name" value="LMO1036 PROTEIN"/>
    <property type="match status" value="1"/>
</dbReference>
<protein>
    <submittedName>
        <fullName evidence="3">Putative endoglucanase</fullName>
    </submittedName>
</protein>